<organism evidence="1 2">
    <name type="scientific">Niabella soli DSM 19437</name>
    <dbReference type="NCBI Taxonomy" id="929713"/>
    <lineage>
        <taxon>Bacteria</taxon>
        <taxon>Pseudomonadati</taxon>
        <taxon>Bacteroidota</taxon>
        <taxon>Chitinophagia</taxon>
        <taxon>Chitinophagales</taxon>
        <taxon>Chitinophagaceae</taxon>
        <taxon>Niabella</taxon>
    </lineage>
</organism>
<dbReference type="AlphaFoldDB" id="W0F7T9"/>
<dbReference type="EMBL" id="CP007035">
    <property type="protein sequence ID" value="AHF17416.1"/>
    <property type="molecule type" value="Genomic_DNA"/>
</dbReference>
<name>W0F7T9_9BACT</name>
<accession>W0F7T9</accession>
<reference evidence="1 2" key="1">
    <citation type="submission" date="2013-12" db="EMBL/GenBank/DDBJ databases">
        <authorList>
            <consortium name="DOE Joint Genome Institute"/>
            <person name="Eisen J."/>
            <person name="Huntemann M."/>
            <person name="Han J."/>
            <person name="Chen A."/>
            <person name="Kyrpides N."/>
            <person name="Mavromatis K."/>
            <person name="Markowitz V."/>
            <person name="Palaniappan K."/>
            <person name="Ivanova N."/>
            <person name="Schaumberg A."/>
            <person name="Pati A."/>
            <person name="Liolios K."/>
            <person name="Nordberg H.P."/>
            <person name="Cantor M.N."/>
            <person name="Hua S.X."/>
            <person name="Woyke T."/>
        </authorList>
    </citation>
    <scope>NUCLEOTIDE SEQUENCE [LARGE SCALE GENOMIC DNA]</scope>
    <source>
        <strain evidence="2">DSM 19437</strain>
    </source>
</reference>
<sequence length="152" mass="17743">MNKITLLAVLWFIVSQSYAQDMLYFKGSSSPVRATVERKNALYLWYRRYPDAAKNGITDKRLIDSIIYENGTTEYFTRRRAGSEPEKRESYTDWKDNIVWAGLGRYKLERDPFLKTYVVNAKDFEPVFAVLFSYEHFLSTSGLVLRWGPISG</sequence>
<protein>
    <submittedName>
        <fullName evidence="1">Uncharacterized protein</fullName>
    </submittedName>
</protein>
<keyword evidence="2" id="KW-1185">Reference proteome</keyword>
<gene>
    <name evidence="1" type="ORF">NIASO_07120</name>
</gene>
<proteinExistence type="predicted"/>
<evidence type="ECO:0000313" key="1">
    <source>
        <dbReference type="EMBL" id="AHF17416.1"/>
    </source>
</evidence>
<dbReference type="HOGENOM" id="CLU_1720403_0_0_10"/>
<dbReference type="KEGG" id="nso:NIASO_07120"/>
<dbReference type="RefSeq" id="WP_008585022.1">
    <property type="nucleotide sequence ID" value="NZ_CP007035.1"/>
</dbReference>
<dbReference type="Proteomes" id="UP000003586">
    <property type="component" value="Chromosome"/>
</dbReference>
<dbReference type="STRING" id="929713.NIASO_07120"/>
<evidence type="ECO:0000313" key="2">
    <source>
        <dbReference type="Proteomes" id="UP000003586"/>
    </source>
</evidence>